<dbReference type="InterPro" id="IPR014777">
    <property type="entry name" value="4pyrrole_Mease_sub1"/>
</dbReference>
<dbReference type="InterPro" id="IPR014776">
    <property type="entry name" value="4pyrrole_Mease_sub2"/>
</dbReference>
<keyword evidence="3 6" id="KW-0489">Methyltransferase</keyword>
<proteinExistence type="predicted"/>
<sequence length="245" mass="26964">MQISLIGIGSGDPQQLTGEAVAALSAADYILMPVKSGERRELSHLREIICARFAPGARILAFDMPERDPLIADYRARVEAWHDEINRRWLAALDQVPEGAGVACLVWGDPALYDSTLRIAGRARQSRAFSLRVLPGIMSLQSLTAAHRITLNELTEPFLVTTGRHLREQGWPAGISTLVVMLDGENSFMSLPAEGVTIWWGAYLGMEGELLDHGALALAGPRILQSRAQARAARGWIMDIYILRR</sequence>
<gene>
    <name evidence="8" type="ORF">H0485_11740</name>
</gene>
<dbReference type="Pfam" id="PF00590">
    <property type="entry name" value="TP_methylase"/>
    <property type="match status" value="1"/>
</dbReference>
<dbReference type="EC" id="2.1.1.152" evidence="6"/>
<dbReference type="GO" id="GO:0043819">
    <property type="term" value="F:precorrin-6A synthase (deacetylating) activity"/>
    <property type="evidence" value="ECO:0007669"/>
    <property type="project" value="UniProtKB-EC"/>
</dbReference>
<keyword evidence="5 6" id="KW-0949">S-adenosyl-L-methionine</keyword>
<accession>A0ABS8CMR4</accession>
<dbReference type="NCBIfam" id="TIGR02434">
    <property type="entry name" value="CobF"/>
    <property type="match status" value="1"/>
</dbReference>
<comment type="catalytic activity">
    <reaction evidence="6">
        <text>precorrin-5 + S-adenosyl-L-methionine + H2O = precorrin-6A + acetate + S-adenosyl-L-homocysteine + 2 H(+)</text>
        <dbReference type="Rhea" id="RHEA:18261"/>
        <dbReference type="ChEBI" id="CHEBI:15377"/>
        <dbReference type="ChEBI" id="CHEBI:15378"/>
        <dbReference type="ChEBI" id="CHEBI:30089"/>
        <dbReference type="ChEBI" id="CHEBI:57856"/>
        <dbReference type="ChEBI" id="CHEBI:59789"/>
        <dbReference type="ChEBI" id="CHEBI:77871"/>
        <dbReference type="ChEBI" id="CHEBI:77872"/>
        <dbReference type="EC" id="2.1.1.152"/>
    </reaction>
</comment>
<dbReference type="GO" id="GO:0032259">
    <property type="term" value="P:methylation"/>
    <property type="evidence" value="ECO:0007669"/>
    <property type="project" value="UniProtKB-KW"/>
</dbReference>
<dbReference type="CDD" id="cd11643">
    <property type="entry name" value="Precorrin-6A-synthase"/>
    <property type="match status" value="1"/>
</dbReference>
<comment type="pathway">
    <text evidence="1">Cofactor biosynthesis; adenosylcobalamin biosynthesis.</text>
</comment>
<keyword evidence="4 6" id="KW-0808">Transferase</keyword>
<evidence type="ECO:0000256" key="5">
    <source>
        <dbReference type="ARBA" id="ARBA00022691"/>
    </source>
</evidence>
<feature type="domain" description="Tetrapyrrole methylase" evidence="7">
    <location>
        <begin position="3"/>
        <end position="210"/>
    </location>
</feature>
<dbReference type="SUPFAM" id="SSF53790">
    <property type="entry name" value="Tetrapyrrole methylase"/>
    <property type="match status" value="1"/>
</dbReference>
<evidence type="ECO:0000256" key="6">
    <source>
        <dbReference type="PIRNR" id="PIRNR036525"/>
    </source>
</evidence>
<name>A0ABS8CMR4_9RHOB</name>
<dbReference type="PANTHER" id="PTHR43467">
    <property type="entry name" value="COBALT-PRECORRIN-2 C(20)-METHYLTRANSFERASE"/>
    <property type="match status" value="1"/>
</dbReference>
<protein>
    <recommendedName>
        <fullName evidence="6">Precorrin-6A synthase [deacetylating]</fullName>
        <ecNumber evidence="6">2.1.1.152</ecNumber>
    </recommendedName>
</protein>
<keyword evidence="9" id="KW-1185">Reference proteome</keyword>
<evidence type="ECO:0000256" key="2">
    <source>
        <dbReference type="ARBA" id="ARBA00022573"/>
    </source>
</evidence>
<comment type="caution">
    <text evidence="8">The sequence shown here is derived from an EMBL/GenBank/DDBJ whole genome shotgun (WGS) entry which is preliminary data.</text>
</comment>
<dbReference type="RefSeq" id="WP_226935776.1">
    <property type="nucleotide sequence ID" value="NZ_JACDXX010000010.1"/>
</dbReference>
<evidence type="ECO:0000256" key="1">
    <source>
        <dbReference type="ARBA" id="ARBA00004953"/>
    </source>
</evidence>
<dbReference type="Proteomes" id="UP001198571">
    <property type="component" value="Unassembled WGS sequence"/>
</dbReference>
<comment type="function">
    <text evidence="6">Catalyzes the methylation of C-1 in precorrin-5 and the subsequent extrusion of acetic acid from the resulting intermediate to form cobalt-precorrin-6A.</text>
</comment>
<dbReference type="Gene3D" id="3.40.1010.10">
    <property type="entry name" value="Cobalt-precorrin-4 Transmethylase, Domain 1"/>
    <property type="match status" value="1"/>
</dbReference>
<organism evidence="8 9">
    <name type="scientific">Pseudogemmobacter faecipullorum</name>
    <dbReference type="NCBI Taxonomy" id="2755041"/>
    <lineage>
        <taxon>Bacteria</taxon>
        <taxon>Pseudomonadati</taxon>
        <taxon>Pseudomonadota</taxon>
        <taxon>Alphaproteobacteria</taxon>
        <taxon>Rhodobacterales</taxon>
        <taxon>Paracoccaceae</taxon>
        <taxon>Pseudogemmobacter</taxon>
    </lineage>
</organism>
<evidence type="ECO:0000313" key="9">
    <source>
        <dbReference type="Proteomes" id="UP001198571"/>
    </source>
</evidence>
<keyword evidence="2" id="KW-0169">Cobalamin biosynthesis</keyword>
<evidence type="ECO:0000256" key="4">
    <source>
        <dbReference type="ARBA" id="ARBA00022679"/>
    </source>
</evidence>
<dbReference type="EMBL" id="JACDXX010000010">
    <property type="protein sequence ID" value="MCB5410664.1"/>
    <property type="molecule type" value="Genomic_DNA"/>
</dbReference>
<evidence type="ECO:0000256" key="3">
    <source>
        <dbReference type="ARBA" id="ARBA00022603"/>
    </source>
</evidence>
<dbReference type="InterPro" id="IPR000878">
    <property type="entry name" value="4pyrrol_Mease"/>
</dbReference>
<reference evidence="8 9" key="1">
    <citation type="submission" date="2020-07" db="EMBL/GenBank/DDBJ databases">
        <title>Pseudogemmobacter sp. nov., isolated from poultry manure in Taiwan.</title>
        <authorList>
            <person name="Lin S.-Y."/>
            <person name="Tang Y.-S."/>
            <person name="Young C.-C."/>
        </authorList>
    </citation>
    <scope>NUCLEOTIDE SEQUENCE [LARGE SCALE GENOMIC DNA]</scope>
    <source>
        <strain evidence="8 9">CC-YST710</strain>
    </source>
</reference>
<dbReference type="PIRSF" id="PIRSF036525">
    <property type="entry name" value="CobF"/>
    <property type="match status" value="1"/>
</dbReference>
<dbReference type="Gene3D" id="3.30.950.10">
    <property type="entry name" value="Methyltransferase, Cobalt-precorrin-4 Transmethylase, Domain 2"/>
    <property type="match status" value="1"/>
</dbReference>
<dbReference type="InterPro" id="IPR035996">
    <property type="entry name" value="4pyrrol_Methylase_sf"/>
</dbReference>
<evidence type="ECO:0000259" key="7">
    <source>
        <dbReference type="Pfam" id="PF00590"/>
    </source>
</evidence>
<dbReference type="InterPro" id="IPR012797">
    <property type="entry name" value="CobF"/>
</dbReference>
<dbReference type="PANTHER" id="PTHR43467:SF1">
    <property type="entry name" value="PRECORRIN-6A SYNTHASE [DEACETYLATING]"/>
    <property type="match status" value="1"/>
</dbReference>
<evidence type="ECO:0000313" key="8">
    <source>
        <dbReference type="EMBL" id="MCB5410664.1"/>
    </source>
</evidence>